<sequence>MVFEPNAEWIERNKELDKRPIYYIKIDGLTDRIFSTAPLETVWRPRTNFGLDPDTPEVAGHRLDGGAAVSSVKGYGWINPMGDSGARYRTPGGFPGDFTDVERSFVFTDGGNTIIRKWIMTGIPNDDYEVSAMCGDVGFLQGPHLVVVNGVIIINRESTAIEEFIIRKKTVTVTNNQLEVNIGGHDSGGVTTLNEILITRNFPEARPLLTRPASTLQRVDRLQGRTTVGAIRFALLDRDDEITRLISIEKTSNPELTSLVNRKVSLFQGFDRMDPKKFAEIYRGRISGVSMTPGNASYQFELSDLKRKFGDLIMKNAETDALSVLEGNLVNIFYAVLTSDFTSMDFPLDEASGSPTGLGLDSSLLNLSDLIEVRDLWISTLNLRFEFGKPEAARTFVEQELMRLIGYAVVLHDGRISVRASNPPLIVSPNPTQLTADQITGPPAWRKRMDLHFNRFVIRGDHNNFEFERALDGTAAAGQKIVPLAFTNGYRVDHVYLLQRKDGLKDEAIEVASINEGASVVTKENLVNAFTAGDFLKALPFRNLVIVEDSANQNETDELVEFVIQSRGLRKHLNGRDLATFIATRLKRRYSTPPVEIKVNAQMREQFIEIGDVLLLSHPQIPDLLTGTRGVVDQPFEVIRAEIDFKAGGVKLVLLDTVPQSRFGVIAENNVPDYPTATARQRAEAAFMADQFTNLMVNGDPPYLTV</sequence>
<dbReference type="Gene3D" id="2.60.120.430">
    <property type="entry name" value="Galactose-binding lectin"/>
    <property type="match status" value="1"/>
</dbReference>
<dbReference type="AlphaFoldDB" id="A0A0F9SP29"/>
<reference evidence="1" key="1">
    <citation type="journal article" date="2015" name="Nature">
        <title>Complex archaea that bridge the gap between prokaryotes and eukaryotes.</title>
        <authorList>
            <person name="Spang A."/>
            <person name="Saw J.H."/>
            <person name="Jorgensen S.L."/>
            <person name="Zaremba-Niedzwiedzka K."/>
            <person name="Martijn J."/>
            <person name="Lind A.E."/>
            <person name="van Eijk R."/>
            <person name="Schleper C."/>
            <person name="Guy L."/>
            <person name="Ettema T.J."/>
        </authorList>
    </citation>
    <scope>NUCLEOTIDE SEQUENCE</scope>
</reference>
<accession>A0A0F9SP29</accession>
<comment type="caution">
    <text evidence="1">The sequence shown here is derived from an EMBL/GenBank/DDBJ whole genome shotgun (WGS) entry which is preliminary data.</text>
</comment>
<dbReference type="SUPFAM" id="SSF49785">
    <property type="entry name" value="Galactose-binding domain-like"/>
    <property type="match status" value="1"/>
</dbReference>
<gene>
    <name evidence="1" type="ORF">LCGC14_0427550</name>
</gene>
<dbReference type="EMBL" id="LAZR01000397">
    <property type="protein sequence ID" value="KKN70760.1"/>
    <property type="molecule type" value="Genomic_DNA"/>
</dbReference>
<protein>
    <submittedName>
        <fullName evidence="1">Uncharacterized protein</fullName>
    </submittedName>
</protein>
<dbReference type="InterPro" id="IPR008979">
    <property type="entry name" value="Galactose-bd-like_sf"/>
</dbReference>
<evidence type="ECO:0000313" key="1">
    <source>
        <dbReference type="EMBL" id="KKN70760.1"/>
    </source>
</evidence>
<name>A0A0F9SP29_9ZZZZ</name>
<organism evidence="1">
    <name type="scientific">marine sediment metagenome</name>
    <dbReference type="NCBI Taxonomy" id="412755"/>
    <lineage>
        <taxon>unclassified sequences</taxon>
        <taxon>metagenomes</taxon>
        <taxon>ecological metagenomes</taxon>
    </lineage>
</organism>
<proteinExistence type="predicted"/>